<evidence type="ECO:0000313" key="8">
    <source>
        <dbReference type="Proteomes" id="UP001595803"/>
    </source>
</evidence>
<keyword evidence="3 5" id="KW-1133">Transmembrane helix</keyword>
<keyword evidence="2 5" id="KW-0812">Transmembrane</keyword>
<dbReference type="RefSeq" id="WP_322474275.1">
    <property type="nucleotide sequence ID" value="NZ_JBHRZG010000006.1"/>
</dbReference>
<feature type="domain" description="DUF1232" evidence="6">
    <location>
        <begin position="32"/>
        <end position="67"/>
    </location>
</feature>
<evidence type="ECO:0000256" key="1">
    <source>
        <dbReference type="ARBA" id="ARBA00004127"/>
    </source>
</evidence>
<protein>
    <submittedName>
        <fullName evidence="7">DUF1232 domain-containing protein</fullName>
    </submittedName>
</protein>
<keyword evidence="4 5" id="KW-0472">Membrane</keyword>
<evidence type="ECO:0000256" key="3">
    <source>
        <dbReference type="ARBA" id="ARBA00022989"/>
    </source>
</evidence>
<dbReference type="Pfam" id="PF06803">
    <property type="entry name" value="DUF1232"/>
    <property type="match status" value="1"/>
</dbReference>
<dbReference type="EMBL" id="JBHRZG010000006">
    <property type="protein sequence ID" value="MFC3832298.1"/>
    <property type="molecule type" value="Genomic_DNA"/>
</dbReference>
<evidence type="ECO:0000256" key="5">
    <source>
        <dbReference type="SAM" id="Phobius"/>
    </source>
</evidence>
<name>A0ABV7Z4T9_9DEIO</name>
<evidence type="ECO:0000256" key="4">
    <source>
        <dbReference type="ARBA" id="ARBA00023136"/>
    </source>
</evidence>
<dbReference type="Proteomes" id="UP001595803">
    <property type="component" value="Unassembled WGS sequence"/>
</dbReference>
<evidence type="ECO:0000259" key="6">
    <source>
        <dbReference type="Pfam" id="PF06803"/>
    </source>
</evidence>
<evidence type="ECO:0000256" key="2">
    <source>
        <dbReference type="ARBA" id="ARBA00022692"/>
    </source>
</evidence>
<feature type="transmembrane region" description="Helical" evidence="5">
    <location>
        <begin position="95"/>
        <end position="119"/>
    </location>
</feature>
<keyword evidence="8" id="KW-1185">Reference proteome</keyword>
<gene>
    <name evidence="7" type="ORF">ACFOSB_05465</name>
</gene>
<organism evidence="7 8">
    <name type="scientific">Deinococcus rufus</name>
    <dbReference type="NCBI Taxonomy" id="2136097"/>
    <lineage>
        <taxon>Bacteria</taxon>
        <taxon>Thermotogati</taxon>
        <taxon>Deinococcota</taxon>
        <taxon>Deinococci</taxon>
        <taxon>Deinococcales</taxon>
        <taxon>Deinococcaceae</taxon>
        <taxon>Deinococcus</taxon>
    </lineage>
</organism>
<accession>A0ABV7Z4T9</accession>
<comment type="subcellular location">
    <subcellularLocation>
        <location evidence="1">Endomembrane system</location>
        <topology evidence="1">Multi-pass membrane protein</topology>
    </subcellularLocation>
</comment>
<evidence type="ECO:0000313" key="7">
    <source>
        <dbReference type="EMBL" id="MFC3832298.1"/>
    </source>
</evidence>
<reference evidence="8" key="1">
    <citation type="journal article" date="2019" name="Int. J. Syst. Evol. Microbiol.">
        <title>The Global Catalogue of Microorganisms (GCM) 10K type strain sequencing project: providing services to taxonomists for standard genome sequencing and annotation.</title>
        <authorList>
            <consortium name="The Broad Institute Genomics Platform"/>
            <consortium name="The Broad Institute Genome Sequencing Center for Infectious Disease"/>
            <person name="Wu L."/>
            <person name="Ma J."/>
        </authorList>
    </citation>
    <scope>NUCLEOTIDE SEQUENCE [LARGE SCALE GENOMIC DNA]</scope>
    <source>
        <strain evidence="8">CCTCC AB 2017081</strain>
    </source>
</reference>
<dbReference type="InterPro" id="IPR010652">
    <property type="entry name" value="DUF1232"/>
</dbReference>
<sequence length="124" mass="13336">MLSPVLARLRPIWRDALALLYAIRDRRTPDRARWLAAGALLYALSPVDLLPDAVPLLGLGDDLVLVPALLAYAARGLPAPVLADARARSARLQRQVPWLLPALVALLVVGAVLAVWGLLRLVTG</sequence>
<proteinExistence type="predicted"/>
<comment type="caution">
    <text evidence="7">The sequence shown here is derived from an EMBL/GenBank/DDBJ whole genome shotgun (WGS) entry which is preliminary data.</text>
</comment>